<dbReference type="PANTHER" id="PTHR43611">
    <property type="entry name" value="ALPHA-D-GLUCOSE 1-PHOSPHATE PHOSPHATASE"/>
    <property type="match status" value="1"/>
</dbReference>
<protein>
    <submittedName>
        <fullName evidence="1">2-haloacid dehalogenase</fullName>
    </submittedName>
</protein>
<dbReference type="InterPro" id="IPR023198">
    <property type="entry name" value="PGP-like_dom2"/>
</dbReference>
<dbReference type="PANTHER" id="PTHR43611:SF3">
    <property type="entry name" value="FLAVIN MONONUCLEOTIDE HYDROLASE 1, CHLOROPLATIC"/>
    <property type="match status" value="1"/>
</dbReference>
<dbReference type="InterPro" id="IPR006439">
    <property type="entry name" value="HAD-SF_hydro_IA"/>
</dbReference>
<dbReference type="PRINTS" id="PR00413">
    <property type="entry name" value="HADHALOGNASE"/>
</dbReference>
<dbReference type="SUPFAM" id="SSF56784">
    <property type="entry name" value="HAD-like"/>
    <property type="match status" value="1"/>
</dbReference>
<keyword evidence="2" id="KW-1185">Reference proteome</keyword>
<dbReference type="STRING" id="648782.SAMN04488554_1456"/>
<dbReference type="AlphaFoldDB" id="A0A1H5FV07"/>
<accession>A0A1H5FV07</accession>
<dbReference type="CDD" id="cd02603">
    <property type="entry name" value="HAD_sEH-N_like"/>
    <property type="match status" value="1"/>
</dbReference>
<proteinExistence type="predicted"/>
<reference evidence="2" key="1">
    <citation type="submission" date="2016-10" db="EMBL/GenBank/DDBJ databases">
        <authorList>
            <person name="Varghese N."/>
            <person name="Submissions S."/>
        </authorList>
    </citation>
    <scope>NUCLEOTIDE SEQUENCE [LARGE SCALE GENOMIC DNA]</scope>
    <source>
        <strain evidence="2">DSM 21368</strain>
    </source>
</reference>
<dbReference type="SFLD" id="SFLDS00003">
    <property type="entry name" value="Haloacid_Dehalogenase"/>
    <property type="match status" value="1"/>
</dbReference>
<dbReference type="RefSeq" id="WP_089772311.1">
    <property type="nucleotide sequence ID" value="NZ_FNTX01000001.1"/>
</dbReference>
<dbReference type="InterPro" id="IPR023214">
    <property type="entry name" value="HAD_sf"/>
</dbReference>
<name>A0A1H5FV07_9MICO</name>
<dbReference type="NCBIfam" id="TIGR01509">
    <property type="entry name" value="HAD-SF-IA-v3"/>
    <property type="match status" value="1"/>
</dbReference>
<dbReference type="Gene3D" id="1.10.150.240">
    <property type="entry name" value="Putative phosphatase, domain 2"/>
    <property type="match status" value="1"/>
</dbReference>
<dbReference type="Pfam" id="PF00702">
    <property type="entry name" value="Hydrolase"/>
    <property type="match status" value="1"/>
</dbReference>
<dbReference type="OrthoDB" id="9797415at2"/>
<dbReference type="EMBL" id="FNTX01000001">
    <property type="protein sequence ID" value="SEE07282.1"/>
    <property type="molecule type" value="Genomic_DNA"/>
</dbReference>
<evidence type="ECO:0000313" key="1">
    <source>
        <dbReference type="EMBL" id="SEE07282.1"/>
    </source>
</evidence>
<dbReference type="InterPro" id="IPR036412">
    <property type="entry name" value="HAD-like_sf"/>
</dbReference>
<sequence>MVQVDRDAPVEAVVFDLGQVLVRWDPRRVWVEELGERGTEDVLDALDFFALNRRLDAGERWADIRPEVAARAGDVVRQMDTYLARFDLALSGPVPGMAQLVDDLQSAGVRTLGLTNWSAETFHHGVAAAPAIGRLEAVLVSGEVGMVKPDPAIYELLISRFSLDPGRTAFIDDSPANVEAARAAGLRAEVFTSAERWREALQAWGVTV</sequence>
<dbReference type="Gene3D" id="3.40.50.1000">
    <property type="entry name" value="HAD superfamily/HAD-like"/>
    <property type="match status" value="1"/>
</dbReference>
<evidence type="ECO:0000313" key="2">
    <source>
        <dbReference type="Proteomes" id="UP000199220"/>
    </source>
</evidence>
<organism evidence="1 2">
    <name type="scientific">Ruania alba</name>
    <dbReference type="NCBI Taxonomy" id="648782"/>
    <lineage>
        <taxon>Bacteria</taxon>
        <taxon>Bacillati</taxon>
        <taxon>Actinomycetota</taxon>
        <taxon>Actinomycetes</taxon>
        <taxon>Micrococcales</taxon>
        <taxon>Ruaniaceae</taxon>
        <taxon>Ruania</taxon>
    </lineage>
</organism>
<dbReference type="Proteomes" id="UP000199220">
    <property type="component" value="Unassembled WGS sequence"/>
</dbReference>
<gene>
    <name evidence="1" type="ORF">SAMN04488554_1456</name>
</gene>
<dbReference type="SFLD" id="SFLDG01129">
    <property type="entry name" value="C1.5:_HAD__Beta-PGM__Phosphata"/>
    <property type="match status" value="1"/>
</dbReference>